<evidence type="ECO:0000313" key="2">
    <source>
        <dbReference type="Proteomes" id="UP001054945"/>
    </source>
</evidence>
<keyword evidence="2" id="KW-1185">Reference proteome</keyword>
<organism evidence="1 2">
    <name type="scientific">Caerostris extrusa</name>
    <name type="common">Bark spider</name>
    <name type="synonym">Caerostris bankana</name>
    <dbReference type="NCBI Taxonomy" id="172846"/>
    <lineage>
        <taxon>Eukaryota</taxon>
        <taxon>Metazoa</taxon>
        <taxon>Ecdysozoa</taxon>
        <taxon>Arthropoda</taxon>
        <taxon>Chelicerata</taxon>
        <taxon>Arachnida</taxon>
        <taxon>Araneae</taxon>
        <taxon>Araneomorphae</taxon>
        <taxon>Entelegynae</taxon>
        <taxon>Araneoidea</taxon>
        <taxon>Araneidae</taxon>
        <taxon>Caerostris</taxon>
    </lineage>
</organism>
<accession>A0AAV4NWH5</accession>
<reference evidence="1 2" key="1">
    <citation type="submission" date="2021-06" db="EMBL/GenBank/DDBJ databases">
        <title>Caerostris extrusa draft genome.</title>
        <authorList>
            <person name="Kono N."/>
            <person name="Arakawa K."/>
        </authorList>
    </citation>
    <scope>NUCLEOTIDE SEQUENCE [LARGE SCALE GENOMIC DNA]</scope>
</reference>
<dbReference type="EMBL" id="BPLR01003752">
    <property type="protein sequence ID" value="GIX88326.1"/>
    <property type="molecule type" value="Genomic_DNA"/>
</dbReference>
<comment type="caution">
    <text evidence="1">The sequence shown here is derived from an EMBL/GenBank/DDBJ whole genome shotgun (WGS) entry which is preliminary data.</text>
</comment>
<dbReference type="Proteomes" id="UP001054945">
    <property type="component" value="Unassembled WGS sequence"/>
</dbReference>
<dbReference type="AlphaFoldDB" id="A0AAV4NWH5"/>
<name>A0AAV4NWH5_CAEEX</name>
<gene>
    <name evidence="1" type="ORF">CEXT_550841</name>
</gene>
<protein>
    <submittedName>
        <fullName evidence="1">Uncharacterized protein</fullName>
    </submittedName>
</protein>
<evidence type="ECO:0000313" key="1">
    <source>
        <dbReference type="EMBL" id="GIX88326.1"/>
    </source>
</evidence>
<proteinExistence type="predicted"/>
<sequence length="109" mass="12012">MKGIPNASQPSIPSLIQKIKTAGSSSSISNATFGIHTREKPFRPVLHHPAKLMPETASDFGSMVQDSREGCLEGGIWWRRVDDEITRSQWSKSASLPKSVLLLLFGKCF</sequence>